<evidence type="ECO:0000256" key="7">
    <source>
        <dbReference type="SAM" id="Phobius"/>
    </source>
</evidence>
<keyword evidence="2" id="KW-0813">Transport</keyword>
<dbReference type="Proteomes" id="UP000539111">
    <property type="component" value="Unassembled WGS sequence"/>
</dbReference>
<reference evidence="9 10" key="1">
    <citation type="submission" date="2020-07" db="EMBL/GenBank/DDBJ databases">
        <title>Sequencing the genomes of 1000 actinobacteria strains.</title>
        <authorList>
            <person name="Klenk H.-P."/>
        </authorList>
    </citation>
    <scope>NUCLEOTIDE SEQUENCE [LARGE SCALE GENOMIC DNA]</scope>
    <source>
        <strain evidence="9 10">DSM 26341</strain>
    </source>
</reference>
<dbReference type="InterPro" id="IPR003838">
    <property type="entry name" value="ABC3_permease_C"/>
</dbReference>
<comment type="subcellular location">
    <subcellularLocation>
        <location evidence="1">Cell membrane</location>
        <topology evidence="1">Multi-pass membrane protein</topology>
    </subcellularLocation>
</comment>
<evidence type="ECO:0000256" key="1">
    <source>
        <dbReference type="ARBA" id="ARBA00004651"/>
    </source>
</evidence>
<comment type="caution">
    <text evidence="9">The sequence shown here is derived from an EMBL/GenBank/DDBJ whole genome shotgun (WGS) entry which is preliminary data.</text>
</comment>
<dbReference type="GO" id="GO:0005886">
    <property type="term" value="C:plasma membrane"/>
    <property type="evidence" value="ECO:0007669"/>
    <property type="project" value="UniProtKB-SubCell"/>
</dbReference>
<protein>
    <submittedName>
        <fullName evidence="9">Putative ABC transport system permease protein</fullName>
    </submittedName>
</protein>
<proteinExistence type="predicted"/>
<keyword evidence="6 7" id="KW-0472">Membrane</keyword>
<keyword evidence="3" id="KW-1003">Cell membrane</keyword>
<evidence type="ECO:0000256" key="4">
    <source>
        <dbReference type="ARBA" id="ARBA00022692"/>
    </source>
</evidence>
<keyword evidence="4 7" id="KW-0812">Transmembrane</keyword>
<evidence type="ECO:0000313" key="10">
    <source>
        <dbReference type="Proteomes" id="UP000539111"/>
    </source>
</evidence>
<feature type="transmembrane region" description="Helical" evidence="7">
    <location>
        <begin position="317"/>
        <end position="335"/>
    </location>
</feature>
<evidence type="ECO:0000256" key="6">
    <source>
        <dbReference type="ARBA" id="ARBA00023136"/>
    </source>
</evidence>
<evidence type="ECO:0000256" key="2">
    <source>
        <dbReference type="ARBA" id="ARBA00022448"/>
    </source>
</evidence>
<feature type="transmembrane region" description="Helical" evidence="7">
    <location>
        <begin position="232"/>
        <end position="254"/>
    </location>
</feature>
<feature type="domain" description="ABC3 transporter permease C-terminal" evidence="8">
    <location>
        <begin position="235"/>
        <end position="342"/>
    </location>
</feature>
<evidence type="ECO:0000313" key="9">
    <source>
        <dbReference type="EMBL" id="NYI67796.1"/>
    </source>
</evidence>
<evidence type="ECO:0000256" key="5">
    <source>
        <dbReference type="ARBA" id="ARBA00022989"/>
    </source>
</evidence>
<dbReference type="RefSeq" id="WP_179428026.1">
    <property type="nucleotide sequence ID" value="NZ_JACBZP010000001.1"/>
</dbReference>
<sequence>MFLGIRDLRFARGRFALMAVVIFLITLLVVLLSGLAAGLGNQSIAAVKNLGADHMAFSRPASGDKISYTASTATPAEQKKLAGRPGVDDAALIGVAMTKADHTSVSAFGVDPGGFAAPDGVHGRSIVVDADLAADQGWSDGDRVAINGTKFTVAGTKDDSYFNHQSVIWMDRSAWTKLPSAAGADGTVVALRTSGSFDAGAASATSGMDVVGHKDAVNAVGSYTSENGSLTLMQVILMAVSALVVGAFFTIWTIQRSGDLAVLKAMGAATKYLLKDALGQALLVLVIGGGLGALFAGGLGLLAAQVVPFIVTPMTTLVPLAVVVVLGMLGASAALHRISTVDPLTALGATR</sequence>
<name>A0A7Z0D2R2_9MICO</name>
<dbReference type="Pfam" id="PF02687">
    <property type="entry name" value="FtsX"/>
    <property type="match status" value="1"/>
</dbReference>
<accession>A0A7Z0D2R2</accession>
<dbReference type="PANTHER" id="PTHR43738">
    <property type="entry name" value="ABC TRANSPORTER, MEMBRANE PROTEIN"/>
    <property type="match status" value="1"/>
</dbReference>
<dbReference type="EMBL" id="JACBZP010000001">
    <property type="protein sequence ID" value="NYI67796.1"/>
    <property type="molecule type" value="Genomic_DNA"/>
</dbReference>
<dbReference type="AlphaFoldDB" id="A0A7Z0D2R2"/>
<organism evidence="9 10">
    <name type="scientific">Spelaeicoccus albus</name>
    <dbReference type="NCBI Taxonomy" id="1280376"/>
    <lineage>
        <taxon>Bacteria</taxon>
        <taxon>Bacillati</taxon>
        <taxon>Actinomycetota</taxon>
        <taxon>Actinomycetes</taxon>
        <taxon>Micrococcales</taxon>
        <taxon>Brevibacteriaceae</taxon>
        <taxon>Spelaeicoccus</taxon>
    </lineage>
</organism>
<evidence type="ECO:0000259" key="8">
    <source>
        <dbReference type="Pfam" id="PF02687"/>
    </source>
</evidence>
<dbReference type="PANTHER" id="PTHR43738:SF1">
    <property type="entry name" value="HEMIN TRANSPORT SYSTEM PERMEASE PROTEIN HRTB-RELATED"/>
    <property type="match status" value="1"/>
</dbReference>
<evidence type="ECO:0000256" key="3">
    <source>
        <dbReference type="ARBA" id="ARBA00022475"/>
    </source>
</evidence>
<keyword evidence="5 7" id="KW-1133">Transmembrane helix</keyword>
<feature type="transmembrane region" description="Helical" evidence="7">
    <location>
        <begin position="281"/>
        <end position="311"/>
    </location>
</feature>
<dbReference type="InterPro" id="IPR051125">
    <property type="entry name" value="ABC-4/HrtB_transporter"/>
</dbReference>
<keyword evidence="10" id="KW-1185">Reference proteome</keyword>
<gene>
    <name evidence="9" type="ORF">BJY26_002102</name>
</gene>